<evidence type="ECO:0000313" key="2">
    <source>
        <dbReference type="Proteomes" id="UP000000268"/>
    </source>
</evidence>
<evidence type="ECO:0000313" key="1">
    <source>
        <dbReference type="EMBL" id="ABW29585.1"/>
    </source>
</evidence>
<dbReference type="Pfam" id="PF14516">
    <property type="entry name" value="AAA_35"/>
    <property type="match status" value="1"/>
</dbReference>
<dbReference type="SUPFAM" id="SSF52540">
    <property type="entry name" value="P-loop containing nucleoside triphosphate hydrolases"/>
    <property type="match status" value="1"/>
</dbReference>
<keyword evidence="2" id="KW-1185">Reference proteome</keyword>
<proteinExistence type="predicted"/>
<dbReference type="Proteomes" id="UP000000268">
    <property type="component" value="Chromosome"/>
</dbReference>
<dbReference type="STRING" id="329726.AM1_4611"/>
<gene>
    <name evidence="1" type="ordered locus">AM1_4611</name>
</gene>
<dbReference type="AlphaFoldDB" id="B0C093"/>
<dbReference type="KEGG" id="amr:AM1_4611"/>
<dbReference type="Gene3D" id="3.40.50.300">
    <property type="entry name" value="P-loop containing nucleotide triphosphate hydrolases"/>
    <property type="match status" value="1"/>
</dbReference>
<dbReference type="RefSeq" id="WP_012164888.1">
    <property type="nucleotide sequence ID" value="NC_009925.1"/>
</dbReference>
<dbReference type="HOGENOM" id="CLU_021307_2_1_3"/>
<dbReference type="InterPro" id="IPR027417">
    <property type="entry name" value="P-loop_NTPase"/>
</dbReference>
<reference evidence="1 2" key="1">
    <citation type="journal article" date="2008" name="Proc. Natl. Acad. Sci. U.S.A.">
        <title>Niche adaptation and genome expansion in the chlorophyll d-producing cyanobacterium Acaryochloris marina.</title>
        <authorList>
            <person name="Swingley W.D."/>
            <person name="Chen M."/>
            <person name="Cheung P.C."/>
            <person name="Conrad A.L."/>
            <person name="Dejesa L.C."/>
            <person name="Hao J."/>
            <person name="Honchak B.M."/>
            <person name="Karbach L.E."/>
            <person name="Kurdoglu A."/>
            <person name="Lahiri S."/>
            <person name="Mastrian S.D."/>
            <person name="Miyashita H."/>
            <person name="Page L."/>
            <person name="Ramakrishna P."/>
            <person name="Satoh S."/>
            <person name="Sattley W.M."/>
            <person name="Shimada Y."/>
            <person name="Taylor H.L."/>
            <person name="Tomo T."/>
            <person name="Tsuchiya T."/>
            <person name="Wang Z.T."/>
            <person name="Raymond J."/>
            <person name="Mimuro M."/>
            <person name="Blankenship R.E."/>
            <person name="Touchman J.W."/>
        </authorList>
    </citation>
    <scope>NUCLEOTIDE SEQUENCE [LARGE SCALE GENOMIC DNA]</scope>
    <source>
        <strain evidence="2">MBIC 11017</strain>
    </source>
</reference>
<dbReference type="EMBL" id="CP000828">
    <property type="protein sequence ID" value="ABW29585.1"/>
    <property type="molecule type" value="Genomic_DNA"/>
</dbReference>
<evidence type="ECO:0008006" key="3">
    <source>
        <dbReference type="Google" id="ProtNLM"/>
    </source>
</evidence>
<sequence length="465" mass="53784">MKPHQWDDFLKHIAQEVNLTGKVKSIFLTRFAYEHWRKPDKEVWPLAQAASHESYKKQMTTVYSAFASHTDHGCAELDLLSKGPGKFNILRDWLQDIQYPKWLQMRAAVLPQDLPILNYRTPLSANSPFYIDRPPTEADCTQAIQQSGALVRIKAPAQMGKTSLLRQLLFQAQTLEYQPIYLNFREAETSIFTTLDKFLQWFCANICRELGLPPKLDQYWAEDIYGSLMSCKTYFQTYLLPNVDLALVLALDNVDRLFEYPHIAQDFLPMLRSWNEEANTQTIWQKIRLVIAHSTEIYIELDAHQSPFNVGWPIKLLGFTPEQMQDLARLYHLDSKLDVQSPDIFQALKALIGGHPYLVHLTFDALRRQQLQLDHLLQQAPTQSSIYSTHLRGLWNTLQGQPQLATAMYRVVTESPQVRLEPIQAYQLESMGLVSLSGDYVQPSCDLYRQYFANMPLNNHEFDSL</sequence>
<protein>
    <recommendedName>
        <fullName evidence="3">Serine/threonine protein kinase</fullName>
    </recommendedName>
</protein>
<dbReference type="OrthoDB" id="507628at2"/>
<dbReference type="eggNOG" id="COG1672">
    <property type="taxonomic scope" value="Bacteria"/>
</dbReference>
<name>B0C093_ACAM1</name>
<accession>B0C093</accession>
<organism evidence="1 2">
    <name type="scientific">Acaryochloris marina (strain MBIC 11017)</name>
    <dbReference type="NCBI Taxonomy" id="329726"/>
    <lineage>
        <taxon>Bacteria</taxon>
        <taxon>Bacillati</taxon>
        <taxon>Cyanobacteriota</taxon>
        <taxon>Cyanophyceae</taxon>
        <taxon>Acaryochloridales</taxon>
        <taxon>Acaryochloridaceae</taxon>
        <taxon>Acaryochloris</taxon>
    </lineage>
</organism>